<dbReference type="InterPro" id="IPR043148">
    <property type="entry name" value="TagF_C"/>
</dbReference>
<gene>
    <name evidence="2" type="ORF">SAMN04244579_00673</name>
</gene>
<dbReference type="Gene3D" id="3.40.50.12580">
    <property type="match status" value="1"/>
</dbReference>
<keyword evidence="1" id="KW-1133">Transmembrane helix</keyword>
<evidence type="ECO:0000256" key="1">
    <source>
        <dbReference type="SAM" id="Phobius"/>
    </source>
</evidence>
<evidence type="ECO:0000313" key="2">
    <source>
        <dbReference type="EMBL" id="SEI47315.1"/>
    </source>
</evidence>
<proteinExistence type="predicted"/>
<dbReference type="AlphaFoldDB" id="A0A1H6R6Q9"/>
<keyword evidence="1" id="KW-0472">Membrane</keyword>
<accession>A0A1H6R6Q9</accession>
<evidence type="ECO:0008006" key="4">
    <source>
        <dbReference type="Google" id="ProtNLM"/>
    </source>
</evidence>
<keyword evidence="1" id="KW-0812">Transmembrane</keyword>
<organism evidence="2 3">
    <name type="scientific">Azotobacter beijerinckii</name>
    <dbReference type="NCBI Taxonomy" id="170623"/>
    <lineage>
        <taxon>Bacteria</taxon>
        <taxon>Pseudomonadati</taxon>
        <taxon>Pseudomonadota</taxon>
        <taxon>Gammaproteobacteria</taxon>
        <taxon>Pseudomonadales</taxon>
        <taxon>Pseudomonadaceae</taxon>
        <taxon>Azotobacter</taxon>
    </lineage>
</organism>
<feature type="transmembrane region" description="Helical" evidence="1">
    <location>
        <begin position="103"/>
        <end position="125"/>
    </location>
</feature>
<dbReference type="STRING" id="170623.SAMN04244579_00673"/>
<feature type="transmembrane region" description="Helical" evidence="1">
    <location>
        <begin position="21"/>
        <end position="46"/>
    </location>
</feature>
<evidence type="ECO:0000313" key="3">
    <source>
        <dbReference type="Proteomes" id="UP000199005"/>
    </source>
</evidence>
<dbReference type="EMBL" id="FNYO01000006">
    <property type="protein sequence ID" value="SEI47315.1"/>
    <property type="molecule type" value="Genomic_DNA"/>
</dbReference>
<feature type="transmembrane region" description="Helical" evidence="1">
    <location>
        <begin position="52"/>
        <end position="70"/>
    </location>
</feature>
<sequence length="594" mass="66561">MMAGCRGGGRSRWPLSPAQRLLIGAALYALAMIVAQLSGSVLIWHGASPLDVSGDLVLLLGLAFALFQAFSKGGNPLVRDHWFMGCAGMLLIGGSEIEQADFWIVIPVWAIAAGLLFRCVLPYLTESLIERLMWAGAAAQITAHVAWIVKDGFLDGPYPGLQRVTESGELVALLVYGLSMVLARLSHLDDHAICHDRLQRWAKTAGTPGSGDPLVRPRICFSYIAQIHQILHSLPIAVAMAQRYPDLEVHIVGSRQNLQFARRLIRERVGPVALHFDQLYRPWSVWTRHRDGAVGSKKRVLRANRLYFSGFDAVVTTERTSLYLRQICPASLKLIRTKHGAGDRAVAFAPELALFDFLLLPGEKEARRLLELGYAKPGHFVSGIYAKLDWIARQNGERPRLFDNDRPTVLYSPHFEESLSSWPLIGRQVLDHFARSTTYNLIFAPHIRLFDAPTPAKYEAFREYRKYPHMHIDLGSDRCVDMTYTLAADIYLGDVSSQVVEFLTRPRPCLFLNPRKVAWQEDLHYRFWHLGPVLTEIDDLEAAIDGAVRSHRDFEQRQRDYLRDTLGLVEPGQSGARGAEAIVGYLGKVAAREG</sequence>
<dbReference type="Proteomes" id="UP000199005">
    <property type="component" value="Unassembled WGS sequence"/>
</dbReference>
<dbReference type="RefSeq" id="WP_139211061.1">
    <property type="nucleotide sequence ID" value="NZ_FNYO01000006.1"/>
</dbReference>
<name>A0A1H6R6Q9_9GAMM</name>
<reference evidence="2 3" key="1">
    <citation type="submission" date="2016-10" db="EMBL/GenBank/DDBJ databases">
        <authorList>
            <person name="de Groot N.N."/>
        </authorList>
    </citation>
    <scope>NUCLEOTIDE SEQUENCE [LARGE SCALE GENOMIC DNA]</scope>
    <source>
        <strain evidence="2 3">DSM 1041</strain>
    </source>
</reference>
<dbReference type="SUPFAM" id="SSF53756">
    <property type="entry name" value="UDP-Glycosyltransferase/glycogen phosphorylase"/>
    <property type="match status" value="1"/>
</dbReference>
<protein>
    <recommendedName>
        <fullName evidence="4">CDP-Glycerol:Poly(Glycerophosphate) glycerophosphotransferase</fullName>
    </recommendedName>
</protein>